<evidence type="ECO:0000313" key="6">
    <source>
        <dbReference type="EMBL" id="AJE04744.1"/>
    </source>
</evidence>
<dbReference type="EMBL" id="CP009788">
    <property type="protein sequence ID" value="AJE04744.1"/>
    <property type="molecule type" value="Genomic_DNA"/>
</dbReference>
<dbReference type="Pfam" id="PF00639">
    <property type="entry name" value="Rotamase"/>
    <property type="match status" value="1"/>
</dbReference>
<name>A0A0B5BHU5_9BACT</name>
<evidence type="ECO:0000256" key="3">
    <source>
        <dbReference type="SAM" id="Coils"/>
    </source>
</evidence>
<feature type="chain" id="PRO_5002112708" evidence="4">
    <location>
        <begin position="23"/>
        <end position="320"/>
    </location>
</feature>
<dbReference type="InterPro" id="IPR027304">
    <property type="entry name" value="Trigger_fact/SurA_dom_sf"/>
</dbReference>
<dbReference type="SUPFAM" id="SSF109998">
    <property type="entry name" value="Triger factor/SurA peptide-binding domain-like"/>
    <property type="match status" value="1"/>
</dbReference>
<dbReference type="STRING" id="345632.GPICK_16410"/>
<organism evidence="6 7">
    <name type="scientific">Geobacter pickeringii</name>
    <dbReference type="NCBI Taxonomy" id="345632"/>
    <lineage>
        <taxon>Bacteria</taxon>
        <taxon>Pseudomonadati</taxon>
        <taxon>Thermodesulfobacteriota</taxon>
        <taxon>Desulfuromonadia</taxon>
        <taxon>Geobacterales</taxon>
        <taxon>Geobacteraceae</taxon>
        <taxon>Geobacter</taxon>
    </lineage>
</organism>
<dbReference type="AlphaFoldDB" id="A0A0B5BHU5"/>
<accession>A0A0B5BHU5</accession>
<keyword evidence="2" id="KW-0697">Rotamase</keyword>
<sequence>MNRLLAALIITLSLAAPGVSFAAVVDRIVAVVNDELITSYAVEKEKATLLKEVERQQLPPDDPARAKLDETALNRLIDRKLVEQKVRELDIRVSEEEIRQAIEDVKRQNKLSQEALVAALANQGLSFDQYKAQIREQLERLRLVSQEVRAKIQVGEREMREYYEANRTKFGAEESFRARNIFFRLDDKMPADAVKKVMTTAMTVLYEAKGGKDFADLARQYSDDPAAKKNGGDLGTFRKEDILPEFEENLTRMKPGEVSDLINTPTGLHILKLEARIPGTPKPFEQVKAEIEDILYRKKSEDRFNQWVADLRKGAAIEIK</sequence>
<keyword evidence="7" id="KW-1185">Reference proteome</keyword>
<dbReference type="Gene3D" id="1.10.4030.10">
    <property type="entry name" value="Porin chaperone SurA, peptide-binding domain"/>
    <property type="match status" value="1"/>
</dbReference>
<keyword evidence="3" id="KW-0175">Coiled coil</keyword>
<reference evidence="6 7" key="1">
    <citation type="journal article" date="2015" name="Genome Announc.">
        <title>Complete Genome of Geobacter pickeringii G13T, a Metal-Reducing Isolate from Sedimentary Kaolin Deposits.</title>
        <authorList>
            <person name="Badalamenti J.P."/>
            <person name="Bond D.R."/>
        </authorList>
    </citation>
    <scope>NUCLEOTIDE SEQUENCE [LARGE SCALE GENOMIC DNA]</scope>
    <source>
        <strain evidence="6 7">G13</strain>
    </source>
</reference>
<evidence type="ECO:0000256" key="2">
    <source>
        <dbReference type="PROSITE-ProRule" id="PRU00278"/>
    </source>
</evidence>
<feature type="coiled-coil region" evidence="3">
    <location>
        <begin position="91"/>
        <end position="151"/>
    </location>
</feature>
<evidence type="ECO:0000313" key="7">
    <source>
        <dbReference type="Proteomes" id="UP000057609"/>
    </source>
</evidence>
<proteinExistence type="predicted"/>
<dbReference type="OrthoDB" id="14196at2"/>
<dbReference type="InterPro" id="IPR046357">
    <property type="entry name" value="PPIase_dom_sf"/>
</dbReference>
<dbReference type="Gene3D" id="3.10.50.40">
    <property type="match status" value="1"/>
</dbReference>
<dbReference type="Pfam" id="PF13624">
    <property type="entry name" value="SurA_N_3"/>
    <property type="match status" value="1"/>
</dbReference>
<dbReference type="Proteomes" id="UP000057609">
    <property type="component" value="Chromosome"/>
</dbReference>
<dbReference type="HOGENOM" id="CLU_034646_5_0_7"/>
<keyword evidence="1 4" id="KW-0732">Signal</keyword>
<evidence type="ECO:0000256" key="1">
    <source>
        <dbReference type="ARBA" id="ARBA00022729"/>
    </source>
</evidence>
<evidence type="ECO:0000259" key="5">
    <source>
        <dbReference type="PROSITE" id="PS50198"/>
    </source>
</evidence>
<dbReference type="KEGG" id="gpi:GPICK_16410"/>
<dbReference type="SUPFAM" id="SSF54534">
    <property type="entry name" value="FKBP-like"/>
    <property type="match status" value="1"/>
</dbReference>
<dbReference type="RefSeq" id="WP_039745014.1">
    <property type="nucleotide sequence ID" value="NZ_CP009788.1"/>
</dbReference>
<dbReference type="GO" id="GO:0003755">
    <property type="term" value="F:peptidyl-prolyl cis-trans isomerase activity"/>
    <property type="evidence" value="ECO:0007669"/>
    <property type="project" value="UniProtKB-KW"/>
</dbReference>
<dbReference type="InterPro" id="IPR000297">
    <property type="entry name" value="PPIase_PpiC"/>
</dbReference>
<keyword evidence="2 6" id="KW-0413">Isomerase</keyword>
<dbReference type="InterPro" id="IPR050280">
    <property type="entry name" value="OMP_Chaperone_SurA"/>
</dbReference>
<protein>
    <submittedName>
        <fullName evidence="6">Peptidylprolyl isomerase</fullName>
    </submittedName>
</protein>
<dbReference type="PANTHER" id="PTHR47637">
    <property type="entry name" value="CHAPERONE SURA"/>
    <property type="match status" value="1"/>
</dbReference>
<feature type="domain" description="PpiC" evidence="5">
    <location>
        <begin position="173"/>
        <end position="275"/>
    </location>
</feature>
<feature type="signal peptide" evidence="4">
    <location>
        <begin position="1"/>
        <end position="22"/>
    </location>
</feature>
<gene>
    <name evidence="6" type="ORF">GPICK_16410</name>
</gene>
<dbReference type="PANTHER" id="PTHR47637:SF1">
    <property type="entry name" value="CHAPERONE SURA"/>
    <property type="match status" value="1"/>
</dbReference>
<evidence type="ECO:0000256" key="4">
    <source>
        <dbReference type="SAM" id="SignalP"/>
    </source>
</evidence>
<dbReference type="PROSITE" id="PS50198">
    <property type="entry name" value="PPIC_PPIASE_2"/>
    <property type="match status" value="1"/>
</dbReference>